<dbReference type="NCBIfam" id="NF012196">
    <property type="entry name" value="Ig_like_ice"/>
    <property type="match status" value="3"/>
</dbReference>
<feature type="region of interest" description="Disordered" evidence="1">
    <location>
        <begin position="325"/>
        <end position="354"/>
    </location>
</feature>
<feature type="domain" description="Bacterial Ig-like" evidence="2">
    <location>
        <begin position="161"/>
        <end position="238"/>
    </location>
</feature>
<protein>
    <submittedName>
        <fullName evidence="3">Adhesin for cattle intestine colonization</fullName>
    </submittedName>
</protein>
<dbReference type="EMBL" id="CAADJZ010000001">
    <property type="protein sequence ID" value="VFT70630.1"/>
    <property type="molecule type" value="Genomic_DNA"/>
</dbReference>
<evidence type="ECO:0000256" key="1">
    <source>
        <dbReference type="SAM" id="MobiDB-lite"/>
    </source>
</evidence>
<proteinExistence type="predicted"/>
<dbReference type="InterPro" id="IPR013783">
    <property type="entry name" value="Ig-like_fold"/>
</dbReference>
<dbReference type="Gene3D" id="2.60.40.10">
    <property type="entry name" value="Immunoglobulins"/>
    <property type="match status" value="4"/>
</dbReference>
<accession>A0A485JKI9</accession>
<feature type="compositionally biased region" description="Low complexity" evidence="1">
    <location>
        <begin position="325"/>
        <end position="334"/>
    </location>
</feature>
<name>A0A485JKI9_ECOLX</name>
<organism evidence="3 4">
    <name type="scientific">Escherichia coli</name>
    <dbReference type="NCBI Taxonomy" id="562"/>
    <lineage>
        <taxon>Bacteria</taxon>
        <taxon>Pseudomonadati</taxon>
        <taxon>Pseudomonadota</taxon>
        <taxon>Gammaproteobacteria</taxon>
        <taxon>Enterobacterales</taxon>
        <taxon>Enterobacteriaceae</taxon>
        <taxon>Escherichia</taxon>
    </lineage>
</organism>
<dbReference type="Pfam" id="PF19077">
    <property type="entry name" value="Big_13"/>
    <property type="match status" value="2"/>
</dbReference>
<evidence type="ECO:0000313" key="4">
    <source>
        <dbReference type="Proteomes" id="UP000358010"/>
    </source>
</evidence>
<evidence type="ECO:0000313" key="3">
    <source>
        <dbReference type="EMBL" id="VFT70630.1"/>
    </source>
</evidence>
<dbReference type="AlphaFoldDB" id="A0A485JKI9"/>
<feature type="domain" description="Bacterial Ig-like" evidence="2">
    <location>
        <begin position="74"/>
        <end position="139"/>
    </location>
</feature>
<dbReference type="Proteomes" id="UP000358010">
    <property type="component" value="Unassembled WGS sequence"/>
</dbReference>
<sequence length="354" mass="35287">MNVPAADLSGLTASSYTVTATVSDKAGNPASADHALAVDVTAPDLTINTVAGDDIINAIEHGQALVVSGTSTGAAAGDVVTVNLNGKNYTTTLDASGNWSVGIPAADVTALSTGSQTITASLSDRAGNSDSTTHDVTVDLSGPTLSINTVSGDDIINNSEKTQDLTISGGSSGLATGTTVTVMLNGLAYSATTDGTGNWSVTVPASAVGALGEAVYQISASATDSAGNSGSTTHTVKVESLLPGVIINTVAGDDIINAAEIAVNQTISGQVSGTAVAGNTVIVTIGGNQYTAIVQSDLSWSVSVPANVLQALGNGELTISASVTNGVGNTGTATARHRDRRQPARSARRYRSRR</sequence>
<dbReference type="NCBIfam" id="NF033510">
    <property type="entry name" value="Ca_tandemer"/>
    <property type="match status" value="3"/>
</dbReference>
<dbReference type="InterPro" id="IPR044016">
    <property type="entry name" value="Big_13"/>
</dbReference>
<evidence type="ECO:0000259" key="2">
    <source>
        <dbReference type="Pfam" id="PF19077"/>
    </source>
</evidence>
<reference evidence="3 4" key="1">
    <citation type="submission" date="2019-03" db="EMBL/GenBank/DDBJ databases">
        <authorList>
            <consortium name="Pathogen Informatics"/>
        </authorList>
    </citation>
    <scope>NUCLEOTIDE SEQUENCE [LARGE SCALE GENOMIC DNA]</scope>
    <source>
        <strain evidence="3 4">NCTC10974</strain>
    </source>
</reference>
<dbReference type="InterPro" id="IPR049826">
    <property type="entry name" value="Ig-like_ice"/>
</dbReference>
<gene>
    <name evidence="3" type="primary">siiEA_4</name>
    <name evidence="3" type="ORF">NCTC10974_04218</name>
</gene>